<dbReference type="EMBL" id="PVWK01000084">
    <property type="protein sequence ID" value="PSB27872.1"/>
    <property type="molecule type" value="Genomic_DNA"/>
</dbReference>
<reference evidence="1 2" key="2">
    <citation type="submission" date="2018-03" db="EMBL/GenBank/DDBJ databases">
        <title>The ancient ancestry and fast evolution of plastids.</title>
        <authorList>
            <person name="Moore K.R."/>
            <person name="Magnabosco C."/>
            <person name="Momper L."/>
            <person name="Gold D.A."/>
            <person name="Bosak T."/>
            <person name="Fournier G.P."/>
        </authorList>
    </citation>
    <scope>NUCLEOTIDE SEQUENCE [LARGE SCALE GENOMIC DNA]</scope>
    <source>
        <strain evidence="1 2">ULC18</strain>
    </source>
</reference>
<proteinExistence type="predicted"/>
<dbReference type="RefSeq" id="WP_106257282.1">
    <property type="nucleotide sequence ID" value="NZ_CAWNSW010000089.1"/>
</dbReference>
<evidence type="ECO:0000313" key="1">
    <source>
        <dbReference type="EMBL" id="PSB27872.1"/>
    </source>
</evidence>
<protein>
    <submittedName>
        <fullName evidence="1">Uncharacterized protein</fullName>
    </submittedName>
</protein>
<dbReference type="OrthoDB" id="532822at2"/>
<reference evidence="2" key="1">
    <citation type="submission" date="2018-02" db="EMBL/GenBank/DDBJ databases">
        <authorList>
            <person name="Moore K."/>
            <person name="Momper L."/>
        </authorList>
    </citation>
    <scope>NUCLEOTIDE SEQUENCE [LARGE SCALE GENOMIC DNA]</scope>
    <source>
        <strain evidence="2">ULC18</strain>
    </source>
</reference>
<name>A0A2T1E539_9CYAN</name>
<gene>
    <name evidence="1" type="ORF">C7B82_15965</name>
</gene>
<organism evidence="1 2">
    <name type="scientific">Stenomitos frigidus ULC18</name>
    <dbReference type="NCBI Taxonomy" id="2107698"/>
    <lineage>
        <taxon>Bacteria</taxon>
        <taxon>Bacillati</taxon>
        <taxon>Cyanobacteriota</taxon>
        <taxon>Cyanophyceae</taxon>
        <taxon>Leptolyngbyales</taxon>
        <taxon>Leptolyngbyaceae</taxon>
        <taxon>Stenomitos</taxon>
    </lineage>
</organism>
<accession>A0A2T1E539</accession>
<keyword evidence="2" id="KW-1185">Reference proteome</keyword>
<comment type="caution">
    <text evidence="1">The sequence shown here is derived from an EMBL/GenBank/DDBJ whole genome shotgun (WGS) entry which is preliminary data.</text>
</comment>
<evidence type="ECO:0000313" key="2">
    <source>
        <dbReference type="Proteomes" id="UP000239576"/>
    </source>
</evidence>
<dbReference type="Proteomes" id="UP000239576">
    <property type="component" value="Unassembled WGS sequence"/>
</dbReference>
<dbReference type="AlphaFoldDB" id="A0A2T1E539"/>
<sequence length="67" mass="7837">MTKDLHLHCPDIEQMVNRITACGRISRKDQQQFMSALLSQKTISPTEQELINRIFERLRAGRLRVVD</sequence>